<reference evidence="1" key="1">
    <citation type="journal article" date="2014" name="Int. J. Syst. Evol. Microbiol.">
        <title>Complete genome sequence of Corynebacterium casei LMG S-19264T (=DSM 44701T), isolated from a smear-ripened cheese.</title>
        <authorList>
            <consortium name="US DOE Joint Genome Institute (JGI-PGF)"/>
            <person name="Walter F."/>
            <person name="Albersmeier A."/>
            <person name="Kalinowski J."/>
            <person name="Ruckert C."/>
        </authorList>
    </citation>
    <scope>NUCLEOTIDE SEQUENCE</scope>
    <source>
        <strain evidence="1">CGMCC 4.5737</strain>
    </source>
</reference>
<reference evidence="1" key="2">
    <citation type="submission" date="2020-09" db="EMBL/GenBank/DDBJ databases">
        <authorList>
            <person name="Sun Q."/>
            <person name="Zhou Y."/>
        </authorList>
    </citation>
    <scope>NUCLEOTIDE SEQUENCE</scope>
    <source>
        <strain evidence="1">CGMCC 4.5737</strain>
    </source>
</reference>
<sequence length="91" mass="10561">MYLSAEQLREHVERLGLREAIVRIPPHWIDSGCFKSDSLRAYWADARCRLLLERPMFQTDEEQIVYLLRLSNKGNDLQHSGDSNSTAHFSA</sequence>
<evidence type="ECO:0000313" key="2">
    <source>
        <dbReference type="Proteomes" id="UP000637578"/>
    </source>
</evidence>
<protein>
    <submittedName>
        <fullName evidence="1">Uncharacterized protein</fullName>
    </submittedName>
</protein>
<proteinExistence type="predicted"/>
<keyword evidence="2" id="KW-1185">Reference proteome</keyword>
<gene>
    <name evidence="1" type="ORF">GCM10012275_28420</name>
</gene>
<dbReference type="Proteomes" id="UP000637578">
    <property type="component" value="Unassembled WGS sequence"/>
</dbReference>
<dbReference type="AlphaFoldDB" id="A0A8J3CE78"/>
<accession>A0A8J3CE78</accession>
<name>A0A8J3CE78_9PSEU</name>
<evidence type="ECO:0000313" key="1">
    <source>
        <dbReference type="EMBL" id="GGM55617.1"/>
    </source>
</evidence>
<organism evidence="1 2">
    <name type="scientific">Longimycelium tulufanense</name>
    <dbReference type="NCBI Taxonomy" id="907463"/>
    <lineage>
        <taxon>Bacteria</taxon>
        <taxon>Bacillati</taxon>
        <taxon>Actinomycetota</taxon>
        <taxon>Actinomycetes</taxon>
        <taxon>Pseudonocardiales</taxon>
        <taxon>Pseudonocardiaceae</taxon>
        <taxon>Longimycelium</taxon>
    </lineage>
</organism>
<dbReference type="EMBL" id="BMMK01000011">
    <property type="protein sequence ID" value="GGM55617.1"/>
    <property type="molecule type" value="Genomic_DNA"/>
</dbReference>
<comment type="caution">
    <text evidence="1">The sequence shown here is derived from an EMBL/GenBank/DDBJ whole genome shotgun (WGS) entry which is preliminary data.</text>
</comment>